<dbReference type="EC" id="1.6.5.9" evidence="2"/>
<evidence type="ECO:0000313" key="10">
    <source>
        <dbReference type="EMBL" id="GCE20517.1"/>
    </source>
</evidence>
<dbReference type="InterPro" id="IPR036188">
    <property type="entry name" value="FAD/NAD-bd_sf"/>
</dbReference>
<dbReference type="AlphaFoldDB" id="A0A402AN05"/>
<evidence type="ECO:0000256" key="8">
    <source>
        <dbReference type="SAM" id="Phobius"/>
    </source>
</evidence>
<accession>A0A402AN05</accession>
<evidence type="ECO:0000313" key="11">
    <source>
        <dbReference type="Proteomes" id="UP000287188"/>
    </source>
</evidence>
<dbReference type="Pfam" id="PF07992">
    <property type="entry name" value="Pyr_redox_2"/>
    <property type="match status" value="1"/>
</dbReference>
<evidence type="ECO:0000259" key="9">
    <source>
        <dbReference type="Pfam" id="PF07992"/>
    </source>
</evidence>
<keyword evidence="6" id="KW-0520">NAD</keyword>
<evidence type="ECO:0000256" key="3">
    <source>
        <dbReference type="ARBA" id="ARBA00022630"/>
    </source>
</evidence>
<protein>
    <recommendedName>
        <fullName evidence="2">NADH:ubiquinone reductase (non-electrogenic)</fullName>
        <ecNumber evidence="2">1.6.5.9</ecNumber>
    </recommendedName>
</protein>
<dbReference type="PANTHER" id="PTHR43706">
    <property type="entry name" value="NADH DEHYDROGENASE"/>
    <property type="match status" value="1"/>
</dbReference>
<dbReference type="InterPro" id="IPR045024">
    <property type="entry name" value="NDH-2"/>
</dbReference>
<proteinExistence type="inferred from homology"/>
<keyword evidence="11" id="KW-1185">Reference proteome</keyword>
<evidence type="ECO:0000256" key="2">
    <source>
        <dbReference type="ARBA" id="ARBA00012637"/>
    </source>
</evidence>
<dbReference type="PRINTS" id="PR00411">
    <property type="entry name" value="PNDRDTASEI"/>
</dbReference>
<keyword evidence="8" id="KW-1133">Transmembrane helix</keyword>
<dbReference type="Proteomes" id="UP000287188">
    <property type="component" value="Unassembled WGS sequence"/>
</dbReference>
<evidence type="ECO:0000256" key="6">
    <source>
        <dbReference type="ARBA" id="ARBA00023027"/>
    </source>
</evidence>
<dbReference type="OrthoDB" id="9784880at2"/>
<name>A0A402AN05_9CHLR</name>
<dbReference type="Gene3D" id="3.50.50.100">
    <property type="match status" value="1"/>
</dbReference>
<reference evidence="11" key="1">
    <citation type="submission" date="2018-12" db="EMBL/GenBank/DDBJ databases">
        <title>Tengunoibacter tsumagoiensis gen. nov., sp. nov., Dictyobacter kobayashii sp. nov., D. alpinus sp. nov., and D. joshuensis sp. nov. and description of Dictyobacteraceae fam. nov. within the order Ktedonobacterales isolated from Tengu-no-mugimeshi.</title>
        <authorList>
            <person name="Wang C.M."/>
            <person name="Zheng Y."/>
            <person name="Sakai Y."/>
            <person name="Toyoda A."/>
            <person name="Minakuchi Y."/>
            <person name="Abe K."/>
            <person name="Yokota A."/>
            <person name="Yabe S."/>
        </authorList>
    </citation>
    <scope>NUCLEOTIDE SEQUENCE [LARGE SCALE GENOMIC DNA]</scope>
    <source>
        <strain evidence="11">Uno11</strain>
    </source>
</reference>
<dbReference type="GO" id="GO:0050136">
    <property type="term" value="F:NADH dehydrogenase (quinone) (non-electrogenic) activity"/>
    <property type="evidence" value="ECO:0007669"/>
    <property type="project" value="UniProtKB-EC"/>
</dbReference>
<evidence type="ECO:0000256" key="1">
    <source>
        <dbReference type="ARBA" id="ARBA00005272"/>
    </source>
</evidence>
<evidence type="ECO:0000256" key="7">
    <source>
        <dbReference type="ARBA" id="ARBA00047599"/>
    </source>
</evidence>
<dbReference type="EMBL" id="BIFS01000001">
    <property type="protein sequence ID" value="GCE20517.1"/>
    <property type="molecule type" value="Genomic_DNA"/>
</dbReference>
<dbReference type="RefSeq" id="WP_126552187.1">
    <property type="nucleotide sequence ID" value="NZ_BIFS01000001.1"/>
</dbReference>
<evidence type="ECO:0000256" key="5">
    <source>
        <dbReference type="ARBA" id="ARBA00023002"/>
    </source>
</evidence>
<dbReference type="PRINTS" id="PR00368">
    <property type="entry name" value="FADPNR"/>
</dbReference>
<comment type="similarity">
    <text evidence="1">Belongs to the NADH dehydrogenase family.</text>
</comment>
<feature type="transmembrane region" description="Helical" evidence="8">
    <location>
        <begin position="377"/>
        <end position="396"/>
    </location>
</feature>
<gene>
    <name evidence="10" type="primary">ndh</name>
    <name evidence="10" type="ORF">KDK_43170</name>
</gene>
<feature type="domain" description="FAD/NAD(P)-binding" evidence="9">
    <location>
        <begin position="14"/>
        <end position="332"/>
    </location>
</feature>
<organism evidence="10 11">
    <name type="scientific">Dictyobacter kobayashii</name>
    <dbReference type="NCBI Taxonomy" id="2014872"/>
    <lineage>
        <taxon>Bacteria</taxon>
        <taxon>Bacillati</taxon>
        <taxon>Chloroflexota</taxon>
        <taxon>Ktedonobacteria</taxon>
        <taxon>Ktedonobacterales</taxon>
        <taxon>Dictyobacteraceae</taxon>
        <taxon>Dictyobacter</taxon>
    </lineage>
</organism>
<keyword evidence="8" id="KW-0472">Membrane</keyword>
<dbReference type="InterPro" id="IPR023753">
    <property type="entry name" value="FAD/NAD-binding_dom"/>
</dbReference>
<keyword evidence="8" id="KW-0812">Transmembrane</keyword>
<dbReference type="PANTHER" id="PTHR43706:SF47">
    <property type="entry name" value="EXTERNAL NADH-UBIQUINONE OXIDOREDUCTASE 1, MITOCHONDRIAL-RELATED"/>
    <property type="match status" value="1"/>
</dbReference>
<sequence>MTVQDKTSPGTHPHVVIIGGGFGGLQAALALGKKEPALQLTVIDRTNHHLFQPLLYQVATAALSPADISTPIRHVLRKQKNTVVIMSEVTGINMDEKRVYLRHGNISYDYLIVATGAHENYFGHTESWKPLAPGLKSIEDAQEIRRKLLLAFEKAEIETNPERIQQLLTFVVIGGGPTGVELAGAIAELAFKTLIPEFRHIDPSRIHILLIEALPNILNAFPAELSSKAKHELQRLGVDIRVNSPLEEMTTDGVIARGEWIPSDTVIWTAGVLASSAGKWLNAETDRAGRVKVLPDLSLPEHPEIFVLGDTATLMQDGKPLPGIAPVAMQQGRYVASVIGQRLTNSQPIAPFRYHDKGYMATVGRAFAIVNVGKIRFAGFLAWILWLAVHIVYLIGYENRVIVMLQWGWSYLRFQRRARIITRSAWLSIPHQKKASQSKHNGA</sequence>
<comment type="catalytic activity">
    <reaction evidence="7">
        <text>a quinone + NADH + H(+) = a quinol + NAD(+)</text>
        <dbReference type="Rhea" id="RHEA:46160"/>
        <dbReference type="ChEBI" id="CHEBI:15378"/>
        <dbReference type="ChEBI" id="CHEBI:24646"/>
        <dbReference type="ChEBI" id="CHEBI:57540"/>
        <dbReference type="ChEBI" id="CHEBI:57945"/>
        <dbReference type="ChEBI" id="CHEBI:132124"/>
        <dbReference type="EC" id="1.6.5.9"/>
    </reaction>
</comment>
<evidence type="ECO:0000256" key="4">
    <source>
        <dbReference type="ARBA" id="ARBA00022827"/>
    </source>
</evidence>
<dbReference type="SUPFAM" id="SSF51905">
    <property type="entry name" value="FAD/NAD(P)-binding domain"/>
    <property type="match status" value="2"/>
</dbReference>
<keyword evidence="5" id="KW-0560">Oxidoreductase</keyword>
<keyword evidence="3" id="KW-0285">Flavoprotein</keyword>
<comment type="caution">
    <text evidence="10">The sequence shown here is derived from an EMBL/GenBank/DDBJ whole genome shotgun (WGS) entry which is preliminary data.</text>
</comment>
<keyword evidence="4" id="KW-0274">FAD</keyword>